<feature type="domain" description="G-protein coupled receptors family 1 profile" evidence="17">
    <location>
        <begin position="51"/>
        <end position="375"/>
    </location>
</feature>
<evidence type="ECO:0000256" key="3">
    <source>
        <dbReference type="ARBA" id="ARBA00022475"/>
    </source>
</evidence>
<reference evidence="18 19" key="1">
    <citation type="submission" date="2024-01" db="EMBL/GenBank/DDBJ databases">
        <authorList>
            <person name="Alioto T."/>
            <person name="Alioto T."/>
            <person name="Gomez Garrido J."/>
        </authorList>
    </citation>
    <scope>NUCLEOTIDE SEQUENCE [LARGE SCALE GENOMIC DNA]</scope>
</reference>
<protein>
    <recommendedName>
        <fullName evidence="2">Beta-2 adrenergic receptor</fullName>
    </recommendedName>
    <alternativeName>
        <fullName evidence="13">Beta-2 adrenoreceptor</fullName>
    </alternativeName>
</protein>
<dbReference type="PROSITE" id="PS50262">
    <property type="entry name" value="G_PROTEIN_RECEP_F1_2"/>
    <property type="match status" value="1"/>
</dbReference>
<evidence type="ECO:0000256" key="2">
    <source>
        <dbReference type="ARBA" id="ARBA00022188"/>
    </source>
</evidence>
<dbReference type="SUPFAM" id="SSF81321">
    <property type="entry name" value="Family A G protein-coupled receptor-like"/>
    <property type="match status" value="1"/>
</dbReference>
<keyword evidence="4 14" id="KW-0812">Transmembrane</keyword>
<gene>
    <name evidence="18" type="ORF">FSCOSCO3_A036040</name>
</gene>
<dbReference type="GO" id="GO:0004941">
    <property type="term" value="F:beta2-adrenergic receptor activity"/>
    <property type="evidence" value="ECO:0007669"/>
    <property type="project" value="TreeGrafter"/>
</dbReference>
<keyword evidence="8" id="KW-0564">Palmitate</keyword>
<dbReference type="GO" id="GO:0051380">
    <property type="term" value="F:norepinephrine binding"/>
    <property type="evidence" value="ECO:0007669"/>
    <property type="project" value="TreeGrafter"/>
</dbReference>
<dbReference type="PANTHER" id="PTHR24248">
    <property type="entry name" value="ADRENERGIC RECEPTOR-RELATED G-PROTEIN COUPLED RECEPTOR"/>
    <property type="match status" value="1"/>
</dbReference>
<evidence type="ECO:0000256" key="1">
    <source>
        <dbReference type="ARBA" id="ARBA00004651"/>
    </source>
</evidence>
<evidence type="ECO:0000313" key="19">
    <source>
        <dbReference type="Proteomes" id="UP001314229"/>
    </source>
</evidence>
<proteinExistence type="inferred from homology"/>
<evidence type="ECO:0000256" key="9">
    <source>
        <dbReference type="ARBA" id="ARBA00023157"/>
    </source>
</evidence>
<keyword evidence="11 14" id="KW-0807">Transducer</keyword>
<feature type="compositionally biased region" description="Polar residues" evidence="15">
    <location>
        <begin position="1"/>
        <end position="10"/>
    </location>
</feature>
<keyword evidence="7 16" id="KW-0472">Membrane</keyword>
<organism evidence="18 19">
    <name type="scientific">Scomber scombrus</name>
    <name type="common">Atlantic mackerel</name>
    <name type="synonym">Scomber vernalis</name>
    <dbReference type="NCBI Taxonomy" id="13677"/>
    <lineage>
        <taxon>Eukaryota</taxon>
        <taxon>Metazoa</taxon>
        <taxon>Chordata</taxon>
        <taxon>Craniata</taxon>
        <taxon>Vertebrata</taxon>
        <taxon>Euteleostomi</taxon>
        <taxon>Actinopterygii</taxon>
        <taxon>Neopterygii</taxon>
        <taxon>Teleostei</taxon>
        <taxon>Neoteleostei</taxon>
        <taxon>Acanthomorphata</taxon>
        <taxon>Pelagiaria</taxon>
        <taxon>Scombriformes</taxon>
        <taxon>Scombridae</taxon>
        <taxon>Scomber</taxon>
    </lineage>
</organism>
<dbReference type="InterPro" id="IPR002233">
    <property type="entry name" value="ADR_fam"/>
</dbReference>
<dbReference type="Proteomes" id="UP001314229">
    <property type="component" value="Unassembled WGS sequence"/>
</dbReference>
<evidence type="ECO:0000256" key="10">
    <source>
        <dbReference type="ARBA" id="ARBA00023170"/>
    </source>
</evidence>
<evidence type="ECO:0000256" key="13">
    <source>
        <dbReference type="ARBA" id="ARBA00030379"/>
    </source>
</evidence>
<keyword evidence="9" id="KW-1015">Disulfide bond</keyword>
<dbReference type="GO" id="GO:0071880">
    <property type="term" value="P:adenylate cyclase-activating adrenergic receptor signaling pathway"/>
    <property type="evidence" value="ECO:0007669"/>
    <property type="project" value="TreeGrafter"/>
</dbReference>
<evidence type="ECO:0000256" key="12">
    <source>
        <dbReference type="ARBA" id="ARBA00023288"/>
    </source>
</evidence>
<dbReference type="GO" id="GO:0002025">
    <property type="term" value="P:norepinephrine-epinephrine-mediated vasodilation involved in regulation of systemic arterial blood pressure"/>
    <property type="evidence" value="ECO:0007669"/>
    <property type="project" value="TreeGrafter"/>
</dbReference>
<feature type="transmembrane region" description="Helical" evidence="16">
    <location>
        <begin position="34"/>
        <end position="60"/>
    </location>
</feature>
<evidence type="ECO:0000256" key="6">
    <source>
        <dbReference type="ARBA" id="ARBA00023040"/>
    </source>
</evidence>
<feature type="transmembrane region" description="Helical" evidence="16">
    <location>
        <begin position="72"/>
        <end position="97"/>
    </location>
</feature>
<sequence>MEHMSTVSALQNQSQHSNSSQVTGRPTEYSDAEVVLLGVLMAILVMAIVFGNILVITAILRFQRLQTVTNLFIASLAVADLIMGVAVVPFGSSYILLGAWQFGNFMCEFWTATDVLCVTASIETLCVIALDRYLAITSPLRYPTLLTRGRAIAAILVVWIVASLISFLPIHLKLWVASDEKAARCLKDKYCCDFNTNVPYAVSSSIVSFYLPLVVMIFLYTRVFQEAQKQLEKIRGRERHFYNLHDTAQLADDSPAMNKLRKAGTKMGEQTGEDRLNMQKIGGIHTGKEDSKQNEGENKARTEKHSATKRLKFCLKEHKAVKTLGIIMGTFTLCWLPFFILNILMAFVQLNDIQLVFRLLNWLGYSNSAFNPLIYCRSPDFRHAFQEILCFRGRRGNRGGRRGWGWFREKNSYSKPSNRTIGNTDLNCVRGLDVQLRSGWKGSLESSIRDSSLTLDPATPCSEHVLEVAPGSLTNWQTNSSANGSHKENLASIA</sequence>
<feature type="transmembrane region" description="Helical" evidence="16">
    <location>
        <begin position="326"/>
        <end position="348"/>
    </location>
</feature>
<comment type="subcellular location">
    <subcellularLocation>
        <location evidence="1">Cell membrane</location>
        <topology evidence="1">Multi-pass membrane protein</topology>
    </subcellularLocation>
</comment>
<comment type="similarity">
    <text evidence="14">Belongs to the G-protein coupled receptor 1 family.</text>
</comment>
<feature type="transmembrane region" description="Helical" evidence="16">
    <location>
        <begin position="109"/>
        <end position="130"/>
    </location>
</feature>
<keyword evidence="19" id="KW-1185">Reference proteome</keyword>
<feature type="region of interest" description="Disordered" evidence="15">
    <location>
        <begin position="1"/>
        <end position="25"/>
    </location>
</feature>
<dbReference type="SMART" id="SM01381">
    <property type="entry name" value="7TM_GPCR_Srsx"/>
    <property type="match status" value="1"/>
</dbReference>
<keyword evidence="10 14" id="KW-0675">Receptor</keyword>
<dbReference type="AlphaFoldDB" id="A0AAV1NDD0"/>
<feature type="region of interest" description="Disordered" evidence="15">
    <location>
        <begin position="282"/>
        <end position="304"/>
    </location>
</feature>
<comment type="caution">
    <text evidence="18">The sequence shown here is derived from an EMBL/GenBank/DDBJ whole genome shotgun (WGS) entry which is preliminary data.</text>
</comment>
<accession>A0AAV1NDD0</accession>
<evidence type="ECO:0000256" key="16">
    <source>
        <dbReference type="SAM" id="Phobius"/>
    </source>
</evidence>
<dbReference type="InterPro" id="IPR000276">
    <property type="entry name" value="GPCR_Rhodpsn"/>
</dbReference>
<evidence type="ECO:0000259" key="17">
    <source>
        <dbReference type="PROSITE" id="PS50262"/>
    </source>
</evidence>
<dbReference type="GO" id="GO:0043410">
    <property type="term" value="P:positive regulation of MAPK cascade"/>
    <property type="evidence" value="ECO:0007669"/>
    <property type="project" value="TreeGrafter"/>
</dbReference>
<feature type="compositionally biased region" description="Basic and acidic residues" evidence="15">
    <location>
        <begin position="286"/>
        <end position="304"/>
    </location>
</feature>
<evidence type="ECO:0000313" key="18">
    <source>
        <dbReference type="EMBL" id="CAK6957207.1"/>
    </source>
</evidence>
<evidence type="ECO:0000256" key="7">
    <source>
        <dbReference type="ARBA" id="ARBA00023136"/>
    </source>
</evidence>
<dbReference type="Pfam" id="PF00001">
    <property type="entry name" value="7tm_1"/>
    <property type="match status" value="1"/>
</dbReference>
<evidence type="ECO:0000256" key="15">
    <source>
        <dbReference type="SAM" id="MobiDB-lite"/>
    </source>
</evidence>
<dbReference type="InterPro" id="IPR017452">
    <property type="entry name" value="GPCR_Rhodpsn_7TM"/>
</dbReference>
<keyword evidence="6 14" id="KW-0297">G-protein coupled receptor</keyword>
<evidence type="ECO:0000256" key="11">
    <source>
        <dbReference type="ARBA" id="ARBA00023224"/>
    </source>
</evidence>
<dbReference type="PANTHER" id="PTHR24248:SF21">
    <property type="entry name" value="BETA-2 ADRENERGIC RECEPTOR"/>
    <property type="match status" value="1"/>
</dbReference>
<evidence type="ECO:0000256" key="5">
    <source>
        <dbReference type="ARBA" id="ARBA00022989"/>
    </source>
</evidence>
<keyword evidence="5 16" id="KW-1133">Transmembrane helix</keyword>
<evidence type="ECO:0000256" key="14">
    <source>
        <dbReference type="RuleBase" id="RU000688"/>
    </source>
</evidence>
<keyword evidence="12" id="KW-0449">Lipoprotein</keyword>
<feature type="compositionally biased region" description="Low complexity" evidence="15">
    <location>
        <begin position="11"/>
        <end position="21"/>
    </location>
</feature>
<evidence type="ECO:0000256" key="8">
    <source>
        <dbReference type="ARBA" id="ARBA00023139"/>
    </source>
</evidence>
<dbReference type="PRINTS" id="PR01103">
    <property type="entry name" value="ADRENERGICR"/>
</dbReference>
<feature type="transmembrane region" description="Helical" evidence="16">
    <location>
        <begin position="200"/>
        <end position="220"/>
    </location>
</feature>
<dbReference type="GO" id="GO:0005886">
    <property type="term" value="C:plasma membrane"/>
    <property type="evidence" value="ECO:0007669"/>
    <property type="project" value="UniProtKB-SubCell"/>
</dbReference>
<name>A0AAV1NDD0_SCOSC</name>
<keyword evidence="3" id="KW-1003">Cell membrane</keyword>
<dbReference type="PRINTS" id="PR00237">
    <property type="entry name" value="GPCRRHODOPSN"/>
</dbReference>
<dbReference type="PROSITE" id="PS00237">
    <property type="entry name" value="G_PROTEIN_RECEP_F1_1"/>
    <property type="match status" value="1"/>
</dbReference>
<evidence type="ECO:0000256" key="4">
    <source>
        <dbReference type="ARBA" id="ARBA00022692"/>
    </source>
</evidence>
<dbReference type="Gene3D" id="1.20.1070.10">
    <property type="entry name" value="Rhodopsin 7-helix transmembrane proteins"/>
    <property type="match status" value="1"/>
</dbReference>
<dbReference type="EMBL" id="CAWUFR010000028">
    <property type="protein sequence ID" value="CAK6957207.1"/>
    <property type="molecule type" value="Genomic_DNA"/>
</dbReference>
<feature type="transmembrane region" description="Helical" evidence="16">
    <location>
        <begin position="151"/>
        <end position="172"/>
    </location>
</feature>